<keyword evidence="2" id="KW-1185">Reference proteome</keyword>
<dbReference type="EMBL" id="CAJJDN010000375">
    <property type="protein sequence ID" value="CAD8131103.1"/>
    <property type="molecule type" value="Genomic_DNA"/>
</dbReference>
<dbReference type="OrthoDB" id="326273at2759"/>
<accession>A0A8S1RUS7</accession>
<gene>
    <name evidence="1" type="ORF">PSON_ATCC_30995.1.T3750002</name>
</gene>
<dbReference type="Proteomes" id="UP000692954">
    <property type="component" value="Unassembled WGS sequence"/>
</dbReference>
<organism evidence="1 2">
    <name type="scientific">Paramecium sonneborni</name>
    <dbReference type="NCBI Taxonomy" id="65129"/>
    <lineage>
        <taxon>Eukaryota</taxon>
        <taxon>Sar</taxon>
        <taxon>Alveolata</taxon>
        <taxon>Ciliophora</taxon>
        <taxon>Intramacronucleata</taxon>
        <taxon>Oligohymenophorea</taxon>
        <taxon>Peniculida</taxon>
        <taxon>Parameciidae</taxon>
        <taxon>Paramecium</taxon>
    </lineage>
</organism>
<protein>
    <submittedName>
        <fullName evidence="1">Uncharacterized protein</fullName>
    </submittedName>
</protein>
<comment type="caution">
    <text evidence="1">The sequence shown here is derived from an EMBL/GenBank/DDBJ whole genome shotgun (WGS) entry which is preliminary data.</text>
</comment>
<name>A0A8S1RUS7_9CILI</name>
<evidence type="ECO:0000313" key="2">
    <source>
        <dbReference type="Proteomes" id="UP000692954"/>
    </source>
</evidence>
<proteinExistence type="predicted"/>
<sequence length="200" mass="24868">MFNNKEQIHHKVRMVKTTRKLINAFWDKKTFKEYLGQSQIFIYNLYYKEWQKQRLWKDLFQNYWKKVIENQHYKQFKIGKWNYYCQGVKMYKFYKLFGGDLYNKDDYKQGKQIKLDEGYYSERKVSHYDEYDANCRKLGGWDIMNCNVQRKEYKQMLIIQNQKGILKREVVNHMIKKGIRKRLESGLNRMKNIMIKRFLQ</sequence>
<dbReference type="AlphaFoldDB" id="A0A8S1RUS7"/>
<evidence type="ECO:0000313" key="1">
    <source>
        <dbReference type="EMBL" id="CAD8131103.1"/>
    </source>
</evidence>
<reference evidence="1" key="1">
    <citation type="submission" date="2021-01" db="EMBL/GenBank/DDBJ databases">
        <authorList>
            <consortium name="Genoscope - CEA"/>
            <person name="William W."/>
        </authorList>
    </citation>
    <scope>NUCLEOTIDE SEQUENCE</scope>
</reference>